<evidence type="ECO:0000313" key="2">
    <source>
        <dbReference type="Proteomes" id="UP000190744"/>
    </source>
</evidence>
<protein>
    <submittedName>
        <fullName evidence="1">Uncharacterized protein</fullName>
    </submittedName>
</protein>
<accession>A0A1S9RE88</accession>
<sequence>MLVPMPITAGDIFGSGVQLGLVAAAAGDTAGHIVTLGDANRNSFGGEECVVDFFVDNYHYERDRVSNIFTPAMNRWHPLYTYSAGWNIGGDEAREFFGCAGILLNTL</sequence>
<name>A0A1S9RE88_PENBI</name>
<gene>
    <name evidence="1" type="ORF">PEBR_35620</name>
</gene>
<evidence type="ECO:0000313" key="1">
    <source>
        <dbReference type="EMBL" id="OOQ83590.1"/>
    </source>
</evidence>
<dbReference type="Proteomes" id="UP000190744">
    <property type="component" value="Unassembled WGS sequence"/>
</dbReference>
<proteinExistence type="predicted"/>
<dbReference type="AlphaFoldDB" id="A0A1S9RE88"/>
<reference evidence="2" key="1">
    <citation type="submission" date="2015-09" db="EMBL/GenBank/DDBJ databases">
        <authorList>
            <person name="Fill T.P."/>
            <person name="Baretta J.F."/>
            <person name="de Almeida L.G."/>
            <person name="Rocha M."/>
            <person name="de Souza D.H."/>
            <person name="Malavazi I."/>
            <person name="Cerdeira L.T."/>
            <person name="Hong H."/>
            <person name="Samborskyy M."/>
            <person name="de Vasconcelos A.T."/>
            <person name="Leadlay P."/>
            <person name="Rodrigues-Filho E."/>
        </authorList>
    </citation>
    <scope>NUCLEOTIDE SEQUENCE [LARGE SCALE GENOMIC DNA]</scope>
    <source>
        <strain evidence="2">LaBioMMi 136</strain>
    </source>
</reference>
<comment type="caution">
    <text evidence="1">The sequence shown here is derived from an EMBL/GenBank/DDBJ whole genome shotgun (WGS) entry which is preliminary data.</text>
</comment>
<dbReference type="EMBL" id="LJBN01000194">
    <property type="protein sequence ID" value="OOQ83590.1"/>
    <property type="molecule type" value="Genomic_DNA"/>
</dbReference>
<organism evidence="1 2">
    <name type="scientific">Penicillium brasilianum</name>
    <dbReference type="NCBI Taxonomy" id="104259"/>
    <lineage>
        <taxon>Eukaryota</taxon>
        <taxon>Fungi</taxon>
        <taxon>Dikarya</taxon>
        <taxon>Ascomycota</taxon>
        <taxon>Pezizomycotina</taxon>
        <taxon>Eurotiomycetes</taxon>
        <taxon>Eurotiomycetidae</taxon>
        <taxon>Eurotiales</taxon>
        <taxon>Aspergillaceae</taxon>
        <taxon>Penicillium</taxon>
    </lineage>
</organism>